<dbReference type="SUPFAM" id="SSF51905">
    <property type="entry name" value="FAD/NAD(P)-binding domain"/>
    <property type="match status" value="1"/>
</dbReference>
<dbReference type="Pfam" id="PF05199">
    <property type="entry name" value="GMC_oxred_C"/>
    <property type="match status" value="1"/>
</dbReference>
<evidence type="ECO:0000256" key="5">
    <source>
        <dbReference type="ARBA" id="ARBA00022827"/>
    </source>
</evidence>
<feature type="domain" description="FAD-dependent oxidoreductase 2 FAD-binding" evidence="17">
    <location>
        <begin position="9"/>
        <end position="40"/>
    </location>
</feature>
<comment type="caution">
    <text evidence="19">The sequence shown here is derived from an EMBL/GenBank/DDBJ whole genome shotgun (WGS) entry which is preliminary data.</text>
</comment>
<keyword evidence="20" id="KW-1185">Reference proteome</keyword>
<dbReference type="GO" id="GO:0050660">
    <property type="term" value="F:flavin adenine dinucleotide binding"/>
    <property type="evidence" value="ECO:0007669"/>
    <property type="project" value="InterPro"/>
</dbReference>
<dbReference type="InterPro" id="IPR036188">
    <property type="entry name" value="FAD/NAD-bd_sf"/>
</dbReference>
<proteinExistence type="inferred from homology"/>
<evidence type="ECO:0000256" key="11">
    <source>
        <dbReference type="ARBA" id="ARBA00038856"/>
    </source>
</evidence>
<feature type="domain" description="Glucose-methanol-choline oxidoreductase C-terminal" evidence="18">
    <location>
        <begin position="491"/>
        <end position="547"/>
    </location>
</feature>
<dbReference type="GO" id="GO:0004769">
    <property type="term" value="F:steroid Delta-isomerase activity"/>
    <property type="evidence" value="ECO:0007669"/>
    <property type="project" value="UniProtKB-EC"/>
</dbReference>
<keyword evidence="5" id="KW-0274">FAD</keyword>
<evidence type="ECO:0000256" key="3">
    <source>
        <dbReference type="ARBA" id="ARBA00022548"/>
    </source>
</evidence>
<evidence type="ECO:0000256" key="13">
    <source>
        <dbReference type="ARBA" id="ARBA00049723"/>
    </source>
</evidence>
<protein>
    <recommendedName>
        <fullName evidence="14">Cholesterol oxidase</fullName>
        <ecNumber evidence="13">1.1.3.6</ecNumber>
        <ecNumber evidence="11">5.3.3.1</ecNumber>
    </recommendedName>
    <alternativeName>
        <fullName evidence="15">Cholesterol isomerase</fullName>
    </alternativeName>
</protein>
<evidence type="ECO:0000256" key="6">
    <source>
        <dbReference type="ARBA" id="ARBA00023002"/>
    </source>
</evidence>
<comment type="pathway">
    <text evidence="12">Steroid metabolism; cholesterol degradation.</text>
</comment>
<accession>A0AAE4A0I6</accession>
<keyword evidence="10" id="KW-0413">Isomerase</keyword>
<dbReference type="EC" id="1.1.3.6" evidence="13"/>
<dbReference type="InterPro" id="IPR003953">
    <property type="entry name" value="FAD-dep_OxRdtase_2_FAD-bd"/>
</dbReference>
<comment type="similarity">
    <text evidence="2">Belongs to the GMC oxidoreductase family.</text>
</comment>
<keyword evidence="7" id="KW-0443">Lipid metabolism</keyword>
<evidence type="ECO:0000256" key="15">
    <source>
        <dbReference type="ARBA" id="ARBA00049778"/>
    </source>
</evidence>
<gene>
    <name evidence="19" type="ORF">J2S44_008471</name>
</gene>
<dbReference type="EMBL" id="JAVDYC010000001">
    <property type="protein sequence ID" value="MDR7328221.1"/>
    <property type="molecule type" value="Genomic_DNA"/>
</dbReference>
<dbReference type="RefSeq" id="WP_310429229.1">
    <property type="nucleotide sequence ID" value="NZ_JAVDYC010000001.1"/>
</dbReference>
<evidence type="ECO:0000256" key="12">
    <source>
        <dbReference type="ARBA" id="ARBA00049645"/>
    </source>
</evidence>
<dbReference type="PANTHER" id="PTHR47470:SF1">
    <property type="entry name" value="FAD-DEPENDENT OXIDOREDUCTASE 2 FAD BINDING DOMAIN-CONTAINING PROTEIN"/>
    <property type="match status" value="1"/>
</dbReference>
<evidence type="ECO:0000256" key="4">
    <source>
        <dbReference type="ARBA" id="ARBA00022630"/>
    </source>
</evidence>
<dbReference type="Proteomes" id="UP001183629">
    <property type="component" value="Unassembled WGS sequence"/>
</dbReference>
<keyword evidence="4" id="KW-0285">Flavoprotein</keyword>
<evidence type="ECO:0000256" key="2">
    <source>
        <dbReference type="ARBA" id="ARBA00010790"/>
    </source>
</evidence>
<sequence length="733" mass="79286">MPNAHEHVDVVVVGSGFGGSVAAYRFAEAGLRTVLLERGRAYAPGDFPRAPADMARNLWDPGAGLHGMFDVWSFEGIDAIVSSGLGGGSLIYANVLLRKDEAWFVRDQALPGGGVEDWPLTRADLDPHYDRVERMIGPVPYPIDHRPFDRTAKTRAMMETARRLGLDLRLPPLAVSFASRPGGVPGPGQAIDDHPAYRNLHGVPRLTCRLCGECDIGCNDGAKNSLDHTYLSAAKEQGADLRVRHEVRTVAARERGGYQVRYVIHDDSPPDRLPVRVLTCDRLVLAAGALGTTWLLLRDRDRLPGISAALGTRFSGNGDLLGFVLRAVTPDGRPRPLRGSHGPVITSAVRVPDRADGGTGRGHYVEDAGYPGFLDWLVEATQWHGLTRRALLFALSRAQNRLTGGGRTAIAAELAALFGGTELSETSLPLLGMGRDVPDGRLGLRRGRLAVDWSPDGSRAYFEDVRATMREIATALGGEFQDNPLGATRQVVTVHPLGGAPMARRPDRGVTDPYGEVFGLPGLYVADGAALPGPVGTNPALTIAAHADRLADRALGTPLRRPRFVRAPPTRLSFTEEMTGFCAVRLTVEIDDVFRFVADPDHEARVTGTIDHPLLGRHDVTGGTFRLFPDEGGQTRHLRYRLPFGTLCLVGRKDVRDDPGLDLWPDTTTLYARVVGRPDGELIDEGELRIGRAAFLEQLGTIRVTGPRRAAALAAFGRLFAGTLWDVYAGQAV</sequence>
<evidence type="ECO:0000256" key="8">
    <source>
        <dbReference type="ARBA" id="ARBA00023166"/>
    </source>
</evidence>
<dbReference type="InterPro" id="IPR007867">
    <property type="entry name" value="GMC_OxRtase_C"/>
</dbReference>
<evidence type="ECO:0000259" key="18">
    <source>
        <dbReference type="Pfam" id="PF05199"/>
    </source>
</evidence>
<evidence type="ECO:0000256" key="10">
    <source>
        <dbReference type="ARBA" id="ARBA00023235"/>
    </source>
</evidence>
<comment type="cofactor">
    <cofactor evidence="1">
        <name>FAD</name>
        <dbReference type="ChEBI" id="CHEBI:57692"/>
    </cofactor>
</comment>
<keyword evidence="9" id="KW-0753">Steroid metabolism</keyword>
<dbReference type="Pfam" id="PF00890">
    <property type="entry name" value="FAD_binding_2"/>
    <property type="match status" value="1"/>
</dbReference>
<dbReference type="PANTHER" id="PTHR47470">
    <property type="entry name" value="CHOLESTEROL OXIDASE"/>
    <property type="match status" value="1"/>
</dbReference>
<dbReference type="InterPro" id="IPR000172">
    <property type="entry name" value="GMC_OxRdtase_N"/>
</dbReference>
<evidence type="ECO:0000256" key="7">
    <source>
        <dbReference type="ARBA" id="ARBA00023098"/>
    </source>
</evidence>
<keyword evidence="8" id="KW-1207">Sterol metabolism</keyword>
<keyword evidence="3" id="KW-0153">Cholesterol metabolism</keyword>
<evidence type="ECO:0000259" key="17">
    <source>
        <dbReference type="Pfam" id="PF00890"/>
    </source>
</evidence>
<keyword evidence="6 19" id="KW-0560">Oxidoreductase</keyword>
<evidence type="ECO:0000313" key="19">
    <source>
        <dbReference type="EMBL" id="MDR7328221.1"/>
    </source>
</evidence>
<organism evidence="19 20">
    <name type="scientific">Catenuloplanes niger</name>
    <dbReference type="NCBI Taxonomy" id="587534"/>
    <lineage>
        <taxon>Bacteria</taxon>
        <taxon>Bacillati</taxon>
        <taxon>Actinomycetota</taxon>
        <taxon>Actinomycetes</taxon>
        <taxon>Micromonosporales</taxon>
        <taxon>Micromonosporaceae</taxon>
        <taxon>Catenuloplanes</taxon>
    </lineage>
</organism>
<dbReference type="InterPro" id="IPR052542">
    <property type="entry name" value="Cholesterol_Oxidase"/>
</dbReference>
<evidence type="ECO:0000259" key="16">
    <source>
        <dbReference type="Pfam" id="PF00732"/>
    </source>
</evidence>
<evidence type="ECO:0000256" key="9">
    <source>
        <dbReference type="ARBA" id="ARBA00023221"/>
    </source>
</evidence>
<feature type="domain" description="Glucose-methanol-choline oxidoreductase N-terminal" evidence="16">
    <location>
        <begin position="208"/>
        <end position="298"/>
    </location>
</feature>
<evidence type="ECO:0000313" key="20">
    <source>
        <dbReference type="Proteomes" id="UP001183629"/>
    </source>
</evidence>
<dbReference type="Gene3D" id="3.50.50.60">
    <property type="entry name" value="FAD/NAD(P)-binding domain"/>
    <property type="match status" value="3"/>
</dbReference>
<dbReference type="EC" id="5.3.3.1" evidence="11"/>
<dbReference type="AlphaFoldDB" id="A0AAE4A0I6"/>
<name>A0AAE4A0I6_9ACTN</name>
<dbReference type="GO" id="GO:0008203">
    <property type="term" value="P:cholesterol metabolic process"/>
    <property type="evidence" value="ECO:0007669"/>
    <property type="project" value="UniProtKB-KW"/>
</dbReference>
<evidence type="ECO:0000256" key="14">
    <source>
        <dbReference type="ARBA" id="ARBA00049744"/>
    </source>
</evidence>
<dbReference type="GO" id="GO:0016995">
    <property type="term" value="F:cholesterol oxidase activity"/>
    <property type="evidence" value="ECO:0007669"/>
    <property type="project" value="UniProtKB-EC"/>
</dbReference>
<evidence type="ECO:0000256" key="1">
    <source>
        <dbReference type="ARBA" id="ARBA00001974"/>
    </source>
</evidence>
<dbReference type="Pfam" id="PF00732">
    <property type="entry name" value="GMC_oxred_N"/>
    <property type="match status" value="1"/>
</dbReference>
<reference evidence="19 20" key="1">
    <citation type="submission" date="2023-07" db="EMBL/GenBank/DDBJ databases">
        <title>Sequencing the genomes of 1000 actinobacteria strains.</title>
        <authorList>
            <person name="Klenk H.-P."/>
        </authorList>
    </citation>
    <scope>NUCLEOTIDE SEQUENCE [LARGE SCALE GENOMIC DNA]</scope>
    <source>
        <strain evidence="19 20">DSM 44711</strain>
    </source>
</reference>